<sequence length="556" mass="61597">MSLEAIPLPPPQPSFPEILPDGDPSTAPLDNDPHQKLMEELKSFSAGTKKLRPVGVVNPRSRGHSETAKAPPPSTKIKHEPKKNPITKAAKPSRKKVVKQEESEDESSSEEVEEDESESGDGIQIQDLSKLISGLQQQLNLMAKKSKAKSKQKKKKRKSKIDSTTSSTPEPEPESIKESSIQAIETEEPIIPIYQATPQLKPVEHPIETSAVEEPCIFEVQVSPKTPTVEAKDSPVILTPNKDEILQRRASLRPKSSSSFNYKTMPSPLRRKQEEESSPKYESFVEDFKNFSFKRKVVTNAHRQTSESLSSQPVVNEGILNKAEINNPACKKVFNGKQSSAANSVEKKKVEAIPIQKPEIPLKKETKKEKSIKPKLKVKPAAVEKIKTEIPMQNNENETEEEPTSKLTLDWLIASISPDELLKLQQKLKGKIKSNQSFQAPNEDKATPPPPPPTISTSGQAFPKVDDSRSLLFQQITSFSKAKLKKAGCQTEQQSNPRLSSSSPKSPQEQNPSATLKDALLRRFAALNSDEEEESEEGEASSDSEDSDADEDWSEN</sequence>
<evidence type="ECO:0000313" key="3">
    <source>
        <dbReference type="Proteomes" id="UP000094527"/>
    </source>
</evidence>
<comment type="caution">
    <text evidence="2">The sequence shown here is derived from an EMBL/GenBank/DDBJ whole genome shotgun (WGS) entry which is preliminary data.</text>
</comment>
<feature type="region of interest" description="Disordered" evidence="1">
    <location>
        <begin position="483"/>
        <end position="556"/>
    </location>
</feature>
<proteinExistence type="predicted"/>
<name>A0A1D2MEY9_ORCCI</name>
<protein>
    <submittedName>
        <fullName evidence="2">Uncharacterized protein</fullName>
    </submittedName>
</protein>
<feature type="compositionally biased region" description="Basic residues" evidence="1">
    <location>
        <begin position="144"/>
        <end position="159"/>
    </location>
</feature>
<dbReference type="AlphaFoldDB" id="A0A1D2MEY9"/>
<organism evidence="2 3">
    <name type="scientific">Orchesella cincta</name>
    <name type="common">Springtail</name>
    <name type="synonym">Podura cincta</name>
    <dbReference type="NCBI Taxonomy" id="48709"/>
    <lineage>
        <taxon>Eukaryota</taxon>
        <taxon>Metazoa</taxon>
        <taxon>Ecdysozoa</taxon>
        <taxon>Arthropoda</taxon>
        <taxon>Hexapoda</taxon>
        <taxon>Collembola</taxon>
        <taxon>Entomobryomorpha</taxon>
        <taxon>Entomobryoidea</taxon>
        <taxon>Orchesellidae</taxon>
        <taxon>Orchesellinae</taxon>
        <taxon>Orchesella</taxon>
    </lineage>
</organism>
<feature type="region of interest" description="Disordered" evidence="1">
    <location>
        <begin position="1"/>
        <end position="129"/>
    </location>
</feature>
<feature type="compositionally biased region" description="Low complexity" evidence="1">
    <location>
        <begin position="493"/>
        <end position="513"/>
    </location>
</feature>
<feature type="region of interest" description="Disordered" evidence="1">
    <location>
        <begin position="142"/>
        <end position="197"/>
    </location>
</feature>
<feature type="region of interest" description="Disordered" evidence="1">
    <location>
        <begin position="250"/>
        <end position="278"/>
    </location>
</feature>
<feature type="compositionally biased region" description="Basic and acidic residues" evidence="1">
    <location>
        <begin position="31"/>
        <end position="42"/>
    </location>
</feature>
<feature type="compositionally biased region" description="Acidic residues" evidence="1">
    <location>
        <begin position="102"/>
        <end position="119"/>
    </location>
</feature>
<feature type="compositionally biased region" description="Acidic residues" evidence="1">
    <location>
        <begin position="529"/>
        <end position="556"/>
    </location>
</feature>
<gene>
    <name evidence="2" type="ORF">Ocin01_15118</name>
</gene>
<dbReference type="Proteomes" id="UP000094527">
    <property type="component" value="Unassembled WGS sequence"/>
</dbReference>
<evidence type="ECO:0000256" key="1">
    <source>
        <dbReference type="SAM" id="MobiDB-lite"/>
    </source>
</evidence>
<feature type="region of interest" description="Disordered" evidence="1">
    <location>
        <begin position="427"/>
        <end position="467"/>
    </location>
</feature>
<dbReference type="EMBL" id="LJIJ01001501">
    <property type="protein sequence ID" value="ODM91565.1"/>
    <property type="molecule type" value="Genomic_DNA"/>
</dbReference>
<feature type="region of interest" description="Disordered" evidence="1">
    <location>
        <begin position="387"/>
        <end position="406"/>
    </location>
</feature>
<reference evidence="2 3" key="1">
    <citation type="journal article" date="2016" name="Genome Biol. Evol.">
        <title>Gene Family Evolution Reflects Adaptation to Soil Environmental Stressors in the Genome of the Collembolan Orchesella cincta.</title>
        <authorList>
            <person name="Faddeeva-Vakhrusheva A."/>
            <person name="Derks M.F."/>
            <person name="Anvar S.Y."/>
            <person name="Agamennone V."/>
            <person name="Suring W."/>
            <person name="Smit S."/>
            <person name="van Straalen N.M."/>
            <person name="Roelofs D."/>
        </authorList>
    </citation>
    <scope>NUCLEOTIDE SEQUENCE [LARGE SCALE GENOMIC DNA]</scope>
    <source>
        <tissue evidence="2">Mixed pool</tissue>
    </source>
</reference>
<accession>A0A1D2MEY9</accession>
<keyword evidence="3" id="KW-1185">Reference proteome</keyword>
<evidence type="ECO:0000313" key="2">
    <source>
        <dbReference type="EMBL" id="ODM91565.1"/>
    </source>
</evidence>
<feature type="compositionally biased region" description="Polar residues" evidence="1">
    <location>
        <begin position="254"/>
        <end position="264"/>
    </location>
</feature>